<protein>
    <submittedName>
        <fullName evidence="2">Uncharacterized protein</fullName>
    </submittedName>
</protein>
<evidence type="ECO:0000313" key="3">
    <source>
        <dbReference type="Proteomes" id="UP000822688"/>
    </source>
</evidence>
<keyword evidence="3" id="KW-1185">Reference proteome</keyword>
<comment type="caution">
    <text evidence="2">The sequence shown here is derived from an EMBL/GenBank/DDBJ whole genome shotgun (WGS) entry which is preliminary data.</text>
</comment>
<proteinExistence type="predicted"/>
<dbReference type="Proteomes" id="UP000822688">
    <property type="component" value="Chromosome 10"/>
</dbReference>
<reference evidence="2" key="1">
    <citation type="submission" date="2020-06" db="EMBL/GenBank/DDBJ databases">
        <title>WGS assembly of Ceratodon purpureus strain R40.</title>
        <authorList>
            <person name="Carey S.B."/>
            <person name="Jenkins J."/>
            <person name="Shu S."/>
            <person name="Lovell J.T."/>
            <person name="Sreedasyam A."/>
            <person name="Maumus F."/>
            <person name="Tiley G.P."/>
            <person name="Fernandez-Pozo N."/>
            <person name="Barry K."/>
            <person name="Chen C."/>
            <person name="Wang M."/>
            <person name="Lipzen A."/>
            <person name="Daum C."/>
            <person name="Saski C.A."/>
            <person name="Payton A.C."/>
            <person name="Mcbreen J.C."/>
            <person name="Conrad R.E."/>
            <person name="Kollar L.M."/>
            <person name="Olsson S."/>
            <person name="Huttunen S."/>
            <person name="Landis J.B."/>
            <person name="Wickett N.J."/>
            <person name="Johnson M.G."/>
            <person name="Rensing S.A."/>
            <person name="Grimwood J."/>
            <person name="Schmutz J."/>
            <person name="Mcdaniel S.F."/>
        </authorList>
    </citation>
    <scope>NUCLEOTIDE SEQUENCE</scope>
    <source>
        <strain evidence="2">R40</strain>
    </source>
</reference>
<sequence length="160" mass="17339">MAKLLLLIATLLVAATVVAEAHSAAPAPAPAPVTSPHLGTKSGLLSMKLILHNVAKRPVTFKLVNPVVSKPVVALKGKWNAIEPALFSAKHTNLLVSVTVENNKHVMVNKTLKINLLQHFKTSELKGKKFLVLTAVESWSWKSKYLLITMGELVVLTIKL</sequence>
<gene>
    <name evidence="2" type="ORF">KC19_10G024700</name>
</gene>
<keyword evidence="1" id="KW-0732">Signal</keyword>
<dbReference type="AlphaFoldDB" id="A0A8T0GMY2"/>
<evidence type="ECO:0000313" key="2">
    <source>
        <dbReference type="EMBL" id="KAG0558392.1"/>
    </source>
</evidence>
<accession>A0A8T0GMY2</accession>
<name>A0A8T0GMY2_CERPU</name>
<dbReference type="EMBL" id="CM026431">
    <property type="protein sequence ID" value="KAG0558392.1"/>
    <property type="molecule type" value="Genomic_DNA"/>
</dbReference>
<evidence type="ECO:0000256" key="1">
    <source>
        <dbReference type="SAM" id="SignalP"/>
    </source>
</evidence>
<dbReference type="OrthoDB" id="10446542at2759"/>
<feature type="chain" id="PRO_5035725413" evidence="1">
    <location>
        <begin position="22"/>
        <end position="160"/>
    </location>
</feature>
<feature type="signal peptide" evidence="1">
    <location>
        <begin position="1"/>
        <end position="21"/>
    </location>
</feature>
<organism evidence="2 3">
    <name type="scientific">Ceratodon purpureus</name>
    <name type="common">Fire moss</name>
    <name type="synonym">Dicranum purpureum</name>
    <dbReference type="NCBI Taxonomy" id="3225"/>
    <lineage>
        <taxon>Eukaryota</taxon>
        <taxon>Viridiplantae</taxon>
        <taxon>Streptophyta</taxon>
        <taxon>Embryophyta</taxon>
        <taxon>Bryophyta</taxon>
        <taxon>Bryophytina</taxon>
        <taxon>Bryopsida</taxon>
        <taxon>Dicranidae</taxon>
        <taxon>Pseudoditrichales</taxon>
        <taxon>Ditrichaceae</taxon>
        <taxon>Ceratodon</taxon>
    </lineage>
</organism>